<dbReference type="SUPFAM" id="SSF53335">
    <property type="entry name" value="S-adenosyl-L-methionine-dependent methyltransferases"/>
    <property type="match status" value="1"/>
</dbReference>
<evidence type="ECO:0000313" key="1">
    <source>
        <dbReference type="EMBL" id="TQM71253.1"/>
    </source>
</evidence>
<accession>A0A543IKZ0</accession>
<evidence type="ECO:0000313" key="2">
    <source>
        <dbReference type="Proteomes" id="UP000316706"/>
    </source>
</evidence>
<dbReference type="GO" id="GO:0008168">
    <property type="term" value="F:methyltransferase activity"/>
    <property type="evidence" value="ECO:0007669"/>
    <property type="project" value="UniProtKB-KW"/>
</dbReference>
<dbReference type="InterPro" id="IPR006764">
    <property type="entry name" value="SAM_dep_MeTrfase_SAV2177_type"/>
</dbReference>
<dbReference type="GO" id="GO:0032259">
    <property type="term" value="P:methylation"/>
    <property type="evidence" value="ECO:0007669"/>
    <property type="project" value="UniProtKB-KW"/>
</dbReference>
<gene>
    <name evidence="1" type="ORF">FHX41_5012</name>
</gene>
<dbReference type="EMBL" id="VFPO01000001">
    <property type="protein sequence ID" value="TQM71253.1"/>
    <property type="molecule type" value="Genomic_DNA"/>
</dbReference>
<proteinExistence type="predicted"/>
<dbReference type="PIRSF" id="PIRSF017393">
    <property type="entry name" value="MTase_SAV2177"/>
    <property type="match status" value="1"/>
</dbReference>
<organism evidence="1 2">
    <name type="scientific">Actinomadura hallensis</name>
    <dbReference type="NCBI Taxonomy" id="337895"/>
    <lineage>
        <taxon>Bacteria</taxon>
        <taxon>Bacillati</taxon>
        <taxon>Actinomycetota</taxon>
        <taxon>Actinomycetes</taxon>
        <taxon>Streptosporangiales</taxon>
        <taxon>Thermomonosporaceae</taxon>
        <taxon>Actinomadura</taxon>
    </lineage>
</organism>
<sequence length="264" mass="28753">MVARPRALHDVTTVKTLFERGRPNSARLYDALLGGKDNYAADRAAMEFISSAAPHVRPAALANRCFMEWVVRRLVADGVTQFIDIGAGYPAGRNVHEIAQRARPGCRVVYADNDPVVVLHGQALLTTGDSRVIEADLRDPASIIENAELRRFLDLDRPVALLLLFVLDFVPDDDRPAAIVEQLMRPLAPGSHLAVSHFVADPDGALARVMDEAGVPVHPRSRAEIHAMAGGLDVHLAGPLHPRRASADGLDIGKWRYGLLARKP</sequence>
<dbReference type="InterPro" id="IPR029063">
    <property type="entry name" value="SAM-dependent_MTases_sf"/>
</dbReference>
<dbReference type="Gene3D" id="3.40.50.150">
    <property type="entry name" value="Vaccinia Virus protein VP39"/>
    <property type="match status" value="1"/>
</dbReference>
<reference evidence="1 2" key="1">
    <citation type="submission" date="2019-06" db="EMBL/GenBank/DDBJ databases">
        <title>Sequencing the genomes of 1000 actinobacteria strains.</title>
        <authorList>
            <person name="Klenk H.-P."/>
        </authorList>
    </citation>
    <scope>NUCLEOTIDE SEQUENCE [LARGE SCALE GENOMIC DNA]</scope>
    <source>
        <strain evidence="1 2">DSM 45043</strain>
    </source>
</reference>
<keyword evidence="2" id="KW-1185">Reference proteome</keyword>
<name>A0A543IKZ0_9ACTN</name>
<comment type="caution">
    <text evidence="1">The sequence shown here is derived from an EMBL/GenBank/DDBJ whole genome shotgun (WGS) entry which is preliminary data.</text>
</comment>
<keyword evidence="1" id="KW-0489">Methyltransferase</keyword>
<dbReference type="Pfam" id="PF04672">
    <property type="entry name" value="Methyltransf_19"/>
    <property type="match status" value="1"/>
</dbReference>
<protein>
    <submittedName>
        <fullName evidence="1">S-adenosyl methyltransferase</fullName>
    </submittedName>
</protein>
<keyword evidence="1" id="KW-0808">Transferase</keyword>
<dbReference type="Proteomes" id="UP000316706">
    <property type="component" value="Unassembled WGS sequence"/>
</dbReference>
<dbReference type="RefSeq" id="WP_141972674.1">
    <property type="nucleotide sequence ID" value="NZ_VFPO01000001.1"/>
</dbReference>
<dbReference type="AlphaFoldDB" id="A0A543IKZ0"/>